<organism evidence="1 2">
    <name type="scientific">Parasponia andersonii</name>
    <name type="common">Sponia andersonii</name>
    <dbReference type="NCBI Taxonomy" id="3476"/>
    <lineage>
        <taxon>Eukaryota</taxon>
        <taxon>Viridiplantae</taxon>
        <taxon>Streptophyta</taxon>
        <taxon>Embryophyta</taxon>
        <taxon>Tracheophyta</taxon>
        <taxon>Spermatophyta</taxon>
        <taxon>Magnoliopsida</taxon>
        <taxon>eudicotyledons</taxon>
        <taxon>Gunneridae</taxon>
        <taxon>Pentapetalae</taxon>
        <taxon>rosids</taxon>
        <taxon>fabids</taxon>
        <taxon>Rosales</taxon>
        <taxon>Cannabaceae</taxon>
        <taxon>Parasponia</taxon>
    </lineage>
</organism>
<accession>A0A2P5BM85</accession>
<evidence type="ECO:0000313" key="2">
    <source>
        <dbReference type="Proteomes" id="UP000237105"/>
    </source>
</evidence>
<dbReference type="Proteomes" id="UP000237105">
    <property type="component" value="Unassembled WGS sequence"/>
</dbReference>
<dbReference type="EMBL" id="JXTB01000252">
    <property type="protein sequence ID" value="PON49907.1"/>
    <property type="molecule type" value="Genomic_DNA"/>
</dbReference>
<reference evidence="2" key="1">
    <citation type="submission" date="2016-06" db="EMBL/GenBank/DDBJ databases">
        <title>Parallel loss of symbiosis genes in relatives of nitrogen-fixing non-legume Parasponia.</title>
        <authorList>
            <person name="Van Velzen R."/>
            <person name="Holmer R."/>
            <person name="Bu F."/>
            <person name="Rutten L."/>
            <person name="Van Zeijl A."/>
            <person name="Liu W."/>
            <person name="Santuari L."/>
            <person name="Cao Q."/>
            <person name="Sharma T."/>
            <person name="Shen D."/>
            <person name="Roswanjaya Y."/>
            <person name="Wardhani T."/>
            <person name="Kalhor M.S."/>
            <person name="Jansen J."/>
            <person name="Van den Hoogen J."/>
            <person name="Gungor B."/>
            <person name="Hartog M."/>
            <person name="Hontelez J."/>
            <person name="Verver J."/>
            <person name="Yang W.-C."/>
            <person name="Schijlen E."/>
            <person name="Repin R."/>
            <person name="Schilthuizen M."/>
            <person name="Schranz E."/>
            <person name="Heidstra R."/>
            <person name="Miyata K."/>
            <person name="Fedorova E."/>
            <person name="Kohlen W."/>
            <person name="Bisseling T."/>
            <person name="Smit S."/>
            <person name="Geurts R."/>
        </authorList>
    </citation>
    <scope>NUCLEOTIDE SEQUENCE [LARGE SCALE GENOMIC DNA]</scope>
    <source>
        <strain evidence="2">cv. WU1-14</strain>
    </source>
</reference>
<sequence length="95" mass="10409">MTLEYFHQFDYSFLGPYSYVAIIGNASSHITAMVVNPDTSWYPVSGEPSYSIYPNSCPGLGAINHSTHDVHNLMTSGPHIGVERIHMGAGYGLFI</sequence>
<protein>
    <submittedName>
        <fullName evidence="1">Uncharacterized protein</fullName>
    </submittedName>
</protein>
<dbReference type="AlphaFoldDB" id="A0A2P5BM85"/>
<keyword evidence="2" id="KW-1185">Reference proteome</keyword>
<gene>
    <name evidence="1" type="ORF">PanWU01x14_227150</name>
</gene>
<name>A0A2P5BM85_PARAD</name>
<comment type="caution">
    <text evidence="1">The sequence shown here is derived from an EMBL/GenBank/DDBJ whole genome shotgun (WGS) entry which is preliminary data.</text>
</comment>
<evidence type="ECO:0000313" key="1">
    <source>
        <dbReference type="EMBL" id="PON49907.1"/>
    </source>
</evidence>
<proteinExistence type="predicted"/>